<dbReference type="EMBL" id="SWJE01000008">
    <property type="protein sequence ID" value="TKC88098.1"/>
    <property type="molecule type" value="Genomic_DNA"/>
</dbReference>
<evidence type="ECO:0000313" key="4">
    <source>
        <dbReference type="Proteomes" id="UP000305539"/>
    </source>
</evidence>
<dbReference type="Proteomes" id="UP000305539">
    <property type="component" value="Unassembled WGS sequence"/>
</dbReference>
<name>A0A4U1I495_9BURK</name>
<evidence type="ECO:0000256" key="1">
    <source>
        <dbReference type="SAM" id="Phobius"/>
    </source>
</evidence>
<dbReference type="PANTHER" id="PTHR38033:SF1">
    <property type="entry name" value="DOTU FAMILY TYPE IV_VI SECRETION SYSTEM PROTEIN"/>
    <property type="match status" value="1"/>
</dbReference>
<dbReference type="AlphaFoldDB" id="A0A4U1I495"/>
<feature type="transmembrane region" description="Helical" evidence="1">
    <location>
        <begin position="178"/>
        <end position="198"/>
    </location>
</feature>
<protein>
    <submittedName>
        <fullName evidence="3">DotU family type IV/VI secretion system protein</fullName>
    </submittedName>
</protein>
<keyword evidence="1" id="KW-0472">Membrane</keyword>
<gene>
    <name evidence="3" type="ORF">FAZ69_17515</name>
</gene>
<dbReference type="InterPro" id="IPR038522">
    <property type="entry name" value="T4/T6SS_DotU_sf"/>
</dbReference>
<organism evidence="3 4">
    <name type="scientific">Trinickia terrae</name>
    <dbReference type="NCBI Taxonomy" id="2571161"/>
    <lineage>
        <taxon>Bacteria</taxon>
        <taxon>Pseudomonadati</taxon>
        <taxon>Pseudomonadota</taxon>
        <taxon>Betaproteobacteria</taxon>
        <taxon>Burkholderiales</taxon>
        <taxon>Burkholderiaceae</taxon>
        <taxon>Trinickia</taxon>
    </lineage>
</organism>
<dbReference type="OrthoDB" id="6998040at2"/>
<evidence type="ECO:0000313" key="3">
    <source>
        <dbReference type="EMBL" id="TKC88098.1"/>
    </source>
</evidence>
<dbReference type="Pfam" id="PF09850">
    <property type="entry name" value="DotU"/>
    <property type="match status" value="1"/>
</dbReference>
<dbReference type="InterPro" id="IPR017732">
    <property type="entry name" value="T4/T6SS_DotU"/>
</dbReference>
<feature type="domain" description="Type IV / VI secretion system DotU" evidence="2">
    <location>
        <begin position="2"/>
        <end position="199"/>
    </location>
</feature>
<reference evidence="3 4" key="1">
    <citation type="submission" date="2019-04" db="EMBL/GenBank/DDBJ databases">
        <title>Trinickia sp. 7GSK02, isolated from subtropical forest soil.</title>
        <authorList>
            <person name="Gao Z.-H."/>
            <person name="Qiu L.-H."/>
        </authorList>
    </citation>
    <scope>NUCLEOTIDE SEQUENCE [LARGE SCALE GENOMIC DNA]</scope>
    <source>
        <strain evidence="3 4">7GSK02</strain>
    </source>
</reference>
<keyword evidence="1" id="KW-0812">Transmembrane</keyword>
<keyword evidence="4" id="KW-1185">Reference proteome</keyword>
<proteinExistence type="predicted"/>
<dbReference type="NCBIfam" id="TIGR03349">
    <property type="entry name" value="IV_VI_DotU"/>
    <property type="match status" value="1"/>
</dbReference>
<sequence length="214" mass="23585">MRDMLRDAALLVATLAQGGVPAYSVADLRKHCRQLVHEFDSALEARRVAPAVKDEAVYALCGWLDETALTYLPSESKPEWDAHPLQVERFGNHHAGERIYEQLESRMRETPPNLELLECYAAILGLGFKGRYALDGEGKHAALAASLTELLVRAQPARDRAFIVERGAASGWSRLYRLSPWAVAGMALVVAGLVYVVCSHGLDAQLAYVIARKM</sequence>
<accession>A0A4U1I495</accession>
<dbReference type="PANTHER" id="PTHR38033">
    <property type="entry name" value="MEMBRANE PROTEIN-RELATED"/>
    <property type="match status" value="1"/>
</dbReference>
<keyword evidence="1" id="KW-1133">Transmembrane helix</keyword>
<dbReference type="Gene3D" id="1.25.40.590">
    <property type="entry name" value="Type IV / VI secretion system, DotU"/>
    <property type="match status" value="1"/>
</dbReference>
<comment type="caution">
    <text evidence="3">The sequence shown here is derived from an EMBL/GenBank/DDBJ whole genome shotgun (WGS) entry which is preliminary data.</text>
</comment>
<evidence type="ECO:0000259" key="2">
    <source>
        <dbReference type="Pfam" id="PF09850"/>
    </source>
</evidence>